<protein>
    <submittedName>
        <fullName evidence="2">Predicted protein</fullName>
    </submittedName>
</protein>
<dbReference type="EMBL" id="DS547124">
    <property type="protein sequence ID" value="EDR03377.1"/>
    <property type="molecule type" value="Genomic_DNA"/>
</dbReference>
<evidence type="ECO:0000313" key="3">
    <source>
        <dbReference type="Proteomes" id="UP000001194"/>
    </source>
</evidence>
<dbReference type="InterPro" id="IPR051057">
    <property type="entry name" value="PI-PLC_domain"/>
</dbReference>
<dbReference type="Gene3D" id="3.20.20.190">
    <property type="entry name" value="Phosphatidylinositol (PI) phosphodiesterase"/>
    <property type="match status" value="1"/>
</dbReference>
<dbReference type="AlphaFoldDB" id="B0DPH7"/>
<dbReference type="SUPFAM" id="SSF51695">
    <property type="entry name" value="PLC-like phosphodiesterases"/>
    <property type="match status" value="1"/>
</dbReference>
<dbReference type="HOGENOM" id="CLU_037358_2_0_1"/>
<sequence length="314" mass="35071">MRFLSLRLIPLSTIFLAQISNGLYLLRKRATICNGHAELCDRPYGNTTFLAAHNSYAFSRDPLALARDQEVDVLTQINIGARMLQGQAHMKNGQLHFCHTTCNLFDGGLVFDYLRKVKTFLDANPYEVFTFIFTNPEQVSISDVWKPIFDQAGISPIAYTPPTRLMKRGDWPTLKELLDANKRVIIFLDAGADGSGGGTVDFILPQFQMVWEDPFSPTDNEFPCKIDRTDGPLANDDHLHLINHNLNKNIVPWNLGTVLVSDFLNAPKTNAVSSILMHANNCAPFSQGRAPNFVLLDYINIGQTAQAVDKLNGF</sequence>
<proteinExistence type="predicted"/>
<accession>B0DPH7</accession>
<dbReference type="GO" id="GO:0006629">
    <property type="term" value="P:lipid metabolic process"/>
    <property type="evidence" value="ECO:0007669"/>
    <property type="project" value="InterPro"/>
</dbReference>
<dbReference type="Pfam" id="PF26146">
    <property type="entry name" value="PI-PLC_X"/>
    <property type="match status" value="1"/>
</dbReference>
<name>B0DPH7_LACBS</name>
<dbReference type="GO" id="GO:0008081">
    <property type="term" value="F:phosphoric diester hydrolase activity"/>
    <property type="evidence" value="ECO:0007669"/>
    <property type="project" value="InterPro"/>
</dbReference>
<dbReference type="Proteomes" id="UP000001194">
    <property type="component" value="Unassembled WGS sequence"/>
</dbReference>
<dbReference type="GeneID" id="6081617"/>
<dbReference type="PANTHER" id="PTHR13593">
    <property type="match status" value="1"/>
</dbReference>
<organism evidence="3">
    <name type="scientific">Laccaria bicolor (strain S238N-H82 / ATCC MYA-4686)</name>
    <name type="common">Bicoloured deceiver</name>
    <name type="synonym">Laccaria laccata var. bicolor</name>
    <dbReference type="NCBI Taxonomy" id="486041"/>
    <lineage>
        <taxon>Eukaryota</taxon>
        <taxon>Fungi</taxon>
        <taxon>Dikarya</taxon>
        <taxon>Basidiomycota</taxon>
        <taxon>Agaricomycotina</taxon>
        <taxon>Agaricomycetes</taxon>
        <taxon>Agaricomycetidae</taxon>
        <taxon>Agaricales</taxon>
        <taxon>Agaricineae</taxon>
        <taxon>Hydnangiaceae</taxon>
        <taxon>Laccaria</taxon>
    </lineage>
</organism>
<dbReference type="InterPro" id="IPR017946">
    <property type="entry name" value="PLC-like_Pdiesterase_TIM-brl"/>
</dbReference>
<gene>
    <name evidence="2" type="ORF">LACBIDRAFT_307156</name>
</gene>
<dbReference type="OrthoDB" id="7984201at2759"/>
<dbReference type="KEGG" id="lbc:LACBIDRAFT_307156"/>
<dbReference type="PANTHER" id="PTHR13593:SF140">
    <property type="entry name" value="PLC-LIKE PHOSPHODIESTERASE"/>
    <property type="match status" value="1"/>
</dbReference>
<dbReference type="RefSeq" id="XP_001885833.1">
    <property type="nucleotide sequence ID" value="XM_001885798.1"/>
</dbReference>
<reference evidence="2 3" key="1">
    <citation type="journal article" date="2008" name="Nature">
        <title>The genome of Laccaria bicolor provides insights into mycorrhizal symbiosis.</title>
        <authorList>
            <person name="Martin F."/>
            <person name="Aerts A."/>
            <person name="Ahren D."/>
            <person name="Brun A."/>
            <person name="Danchin E.G.J."/>
            <person name="Duchaussoy F."/>
            <person name="Gibon J."/>
            <person name="Kohler A."/>
            <person name="Lindquist E."/>
            <person name="Pereda V."/>
            <person name="Salamov A."/>
            <person name="Shapiro H.J."/>
            <person name="Wuyts J."/>
            <person name="Blaudez D."/>
            <person name="Buee M."/>
            <person name="Brokstein P."/>
            <person name="Canbaeck B."/>
            <person name="Cohen D."/>
            <person name="Courty P.E."/>
            <person name="Coutinho P.M."/>
            <person name="Delaruelle C."/>
            <person name="Detter J.C."/>
            <person name="Deveau A."/>
            <person name="DiFazio S."/>
            <person name="Duplessis S."/>
            <person name="Fraissinet-Tachet L."/>
            <person name="Lucic E."/>
            <person name="Frey-Klett P."/>
            <person name="Fourrey C."/>
            <person name="Feussner I."/>
            <person name="Gay G."/>
            <person name="Grimwood J."/>
            <person name="Hoegger P.J."/>
            <person name="Jain P."/>
            <person name="Kilaru S."/>
            <person name="Labbe J."/>
            <person name="Lin Y.C."/>
            <person name="Legue V."/>
            <person name="Le Tacon F."/>
            <person name="Marmeisse R."/>
            <person name="Melayah D."/>
            <person name="Montanini B."/>
            <person name="Muratet M."/>
            <person name="Nehls U."/>
            <person name="Niculita-Hirzel H."/>
            <person name="Oudot-Le Secq M.P."/>
            <person name="Peter M."/>
            <person name="Quesneville H."/>
            <person name="Rajashekar B."/>
            <person name="Reich M."/>
            <person name="Rouhier N."/>
            <person name="Schmutz J."/>
            <person name="Yin T."/>
            <person name="Chalot M."/>
            <person name="Henrissat B."/>
            <person name="Kuees U."/>
            <person name="Lucas S."/>
            <person name="Van de Peer Y."/>
            <person name="Podila G.K."/>
            <person name="Polle A."/>
            <person name="Pukkila P.J."/>
            <person name="Richardson P.M."/>
            <person name="Rouze P."/>
            <person name="Sanders I.R."/>
            <person name="Stajich J.E."/>
            <person name="Tunlid A."/>
            <person name="Tuskan G."/>
            <person name="Grigoriev I.V."/>
        </authorList>
    </citation>
    <scope>NUCLEOTIDE SEQUENCE [LARGE SCALE GENOMIC DNA]</scope>
    <source>
        <strain evidence="3">S238N-H82 / ATCC MYA-4686</strain>
    </source>
</reference>
<keyword evidence="3" id="KW-1185">Reference proteome</keyword>
<dbReference type="InParanoid" id="B0DPH7"/>
<evidence type="ECO:0000256" key="1">
    <source>
        <dbReference type="SAM" id="SignalP"/>
    </source>
</evidence>
<keyword evidence="1" id="KW-0732">Signal</keyword>
<feature type="signal peptide" evidence="1">
    <location>
        <begin position="1"/>
        <end position="22"/>
    </location>
</feature>
<evidence type="ECO:0000313" key="2">
    <source>
        <dbReference type="EMBL" id="EDR03377.1"/>
    </source>
</evidence>
<feature type="chain" id="PRO_5002749195" evidence="1">
    <location>
        <begin position="23"/>
        <end position="314"/>
    </location>
</feature>